<evidence type="ECO:0000256" key="4">
    <source>
        <dbReference type="ARBA" id="ARBA00022917"/>
    </source>
</evidence>
<comment type="catalytic activity">
    <reaction evidence="5">
        <text>L-methionyl-tRNA(fMet) + (6R)-10-formyltetrahydrofolate = N-formyl-L-methionyl-tRNA(fMet) + (6S)-5,6,7,8-tetrahydrofolate + H(+)</text>
        <dbReference type="Rhea" id="RHEA:24380"/>
        <dbReference type="Rhea" id="RHEA-COMP:9952"/>
        <dbReference type="Rhea" id="RHEA-COMP:9953"/>
        <dbReference type="ChEBI" id="CHEBI:15378"/>
        <dbReference type="ChEBI" id="CHEBI:57453"/>
        <dbReference type="ChEBI" id="CHEBI:78530"/>
        <dbReference type="ChEBI" id="CHEBI:78844"/>
        <dbReference type="ChEBI" id="CHEBI:195366"/>
        <dbReference type="EC" id="2.1.2.9"/>
    </reaction>
</comment>
<dbReference type="InterPro" id="IPR041711">
    <property type="entry name" value="Met-tRNA-FMT_N"/>
</dbReference>
<comment type="similarity">
    <text evidence="1 5">Belongs to the Fmt family.</text>
</comment>
<feature type="domain" description="Formyl transferase N-terminal" evidence="6">
    <location>
        <begin position="7"/>
        <end position="181"/>
    </location>
</feature>
<evidence type="ECO:0000256" key="2">
    <source>
        <dbReference type="ARBA" id="ARBA00012261"/>
    </source>
</evidence>
<dbReference type="InterPro" id="IPR011034">
    <property type="entry name" value="Formyl_transferase-like_C_sf"/>
</dbReference>
<gene>
    <name evidence="5 8" type="primary">fmt</name>
    <name evidence="8" type="ORF">KJ970_10420</name>
</gene>
<evidence type="ECO:0000256" key="3">
    <source>
        <dbReference type="ARBA" id="ARBA00022679"/>
    </source>
</evidence>
<accession>A0A948W3P6</accession>
<dbReference type="InterPro" id="IPR002376">
    <property type="entry name" value="Formyl_transf_N"/>
</dbReference>
<proteinExistence type="inferred from homology"/>
<feature type="domain" description="Formyl transferase C-terminal" evidence="7">
    <location>
        <begin position="209"/>
        <end position="305"/>
    </location>
</feature>
<dbReference type="HAMAP" id="MF_00182">
    <property type="entry name" value="Formyl_trans"/>
    <property type="match status" value="1"/>
</dbReference>
<evidence type="ECO:0000259" key="7">
    <source>
        <dbReference type="Pfam" id="PF02911"/>
    </source>
</evidence>
<evidence type="ECO:0000313" key="8">
    <source>
        <dbReference type="EMBL" id="MBU2691327.1"/>
    </source>
</evidence>
<dbReference type="NCBIfam" id="TIGR00460">
    <property type="entry name" value="fmt"/>
    <property type="match status" value="1"/>
</dbReference>
<organism evidence="8 9">
    <name type="scientific">Eiseniibacteriota bacterium</name>
    <dbReference type="NCBI Taxonomy" id="2212470"/>
    <lineage>
        <taxon>Bacteria</taxon>
        <taxon>Candidatus Eiseniibacteriota</taxon>
    </lineage>
</organism>
<dbReference type="Pfam" id="PF00551">
    <property type="entry name" value="Formyl_trans_N"/>
    <property type="match status" value="1"/>
</dbReference>
<dbReference type="SUPFAM" id="SSF53328">
    <property type="entry name" value="Formyltransferase"/>
    <property type="match status" value="1"/>
</dbReference>
<dbReference type="SUPFAM" id="SSF50486">
    <property type="entry name" value="FMT C-terminal domain-like"/>
    <property type="match status" value="1"/>
</dbReference>
<dbReference type="EC" id="2.1.2.9" evidence="2 5"/>
<dbReference type="GO" id="GO:0005829">
    <property type="term" value="C:cytosol"/>
    <property type="evidence" value="ECO:0007669"/>
    <property type="project" value="TreeGrafter"/>
</dbReference>
<reference evidence="8" key="1">
    <citation type="submission" date="2021-05" db="EMBL/GenBank/DDBJ databases">
        <title>Energy efficiency and biological interactions define the core microbiome of deep oligotrophic groundwater.</title>
        <authorList>
            <person name="Mehrshad M."/>
            <person name="Lopez-Fernandez M."/>
            <person name="Bell E."/>
            <person name="Bernier-Latmani R."/>
            <person name="Bertilsson S."/>
            <person name="Dopson M."/>
        </authorList>
    </citation>
    <scope>NUCLEOTIDE SEQUENCE</scope>
    <source>
        <strain evidence="8">Modern_marine.mb.64</strain>
    </source>
</reference>
<dbReference type="PANTHER" id="PTHR11138">
    <property type="entry name" value="METHIONYL-TRNA FORMYLTRANSFERASE"/>
    <property type="match status" value="1"/>
</dbReference>
<dbReference type="InterPro" id="IPR005793">
    <property type="entry name" value="Formyl_trans_C"/>
</dbReference>
<dbReference type="Proteomes" id="UP000777784">
    <property type="component" value="Unassembled WGS sequence"/>
</dbReference>
<dbReference type="AlphaFoldDB" id="A0A948W3P6"/>
<dbReference type="PANTHER" id="PTHR11138:SF5">
    <property type="entry name" value="METHIONYL-TRNA FORMYLTRANSFERASE, MITOCHONDRIAL"/>
    <property type="match status" value="1"/>
</dbReference>
<name>A0A948W3P6_UNCEI</name>
<keyword evidence="3 5" id="KW-0808">Transferase</keyword>
<dbReference type="InterPro" id="IPR036477">
    <property type="entry name" value="Formyl_transf_N_sf"/>
</dbReference>
<comment type="caution">
    <text evidence="8">The sequence shown here is derived from an EMBL/GenBank/DDBJ whole genome shotgun (WGS) entry which is preliminary data.</text>
</comment>
<dbReference type="InterPro" id="IPR044135">
    <property type="entry name" value="Met-tRNA-FMT_C"/>
</dbReference>
<dbReference type="InterPro" id="IPR005794">
    <property type="entry name" value="Fmt"/>
</dbReference>
<dbReference type="CDD" id="cd08646">
    <property type="entry name" value="FMT_core_Met-tRNA-FMT_N"/>
    <property type="match status" value="1"/>
</dbReference>
<sequence length="317" mass="35267">MGKPVLIYMGTPEFAVPPLEALCEAGLPPAVVYSQPDRPRGRGRKVFPTPVAEAARRLGLEIRQPEVLQTRDEREQLEALQPDLILTVAYGKILRRRWLKLPRVGAVNLHPSPLPRYRGMNPMGRTLMRGDAWTGVSGFLMDEGTDTGPILKQILTPVDPMETLGDLSRRLARLGGGLLIDIVKEAMEGSLQPVAQDEDLATIAAPFDTEESHLSWRQPAIHIHNRIRAMSPDPGVIVRWRDRCCKILRSRPLDEIQHPEPPGQMLPGLKGHPPRVVCRPGLIELLEIQPEGKAVIPGEAWYRGCRALDGPVFLEEI</sequence>
<evidence type="ECO:0000256" key="5">
    <source>
        <dbReference type="HAMAP-Rule" id="MF_00182"/>
    </source>
</evidence>
<dbReference type="Pfam" id="PF02911">
    <property type="entry name" value="Formyl_trans_C"/>
    <property type="match status" value="1"/>
</dbReference>
<feature type="binding site" evidence="5">
    <location>
        <begin position="112"/>
        <end position="115"/>
    </location>
    <ligand>
        <name>(6S)-5,6,7,8-tetrahydrofolate</name>
        <dbReference type="ChEBI" id="CHEBI:57453"/>
    </ligand>
</feature>
<dbReference type="EMBL" id="JAHJDP010000056">
    <property type="protein sequence ID" value="MBU2691327.1"/>
    <property type="molecule type" value="Genomic_DNA"/>
</dbReference>
<keyword evidence="4 5" id="KW-0648">Protein biosynthesis</keyword>
<dbReference type="CDD" id="cd08704">
    <property type="entry name" value="Met_tRNA_FMT_C"/>
    <property type="match status" value="1"/>
</dbReference>
<evidence type="ECO:0000313" key="9">
    <source>
        <dbReference type="Proteomes" id="UP000777784"/>
    </source>
</evidence>
<comment type="function">
    <text evidence="5">Attaches a formyl group to the free amino group of methionyl-tRNA(fMet). The formyl group appears to play a dual role in the initiator identity of N-formylmethionyl-tRNA by promoting its recognition by IF2 and preventing the misappropriation of this tRNA by the elongation apparatus.</text>
</comment>
<evidence type="ECO:0000256" key="1">
    <source>
        <dbReference type="ARBA" id="ARBA00010699"/>
    </source>
</evidence>
<protein>
    <recommendedName>
        <fullName evidence="2 5">Methionyl-tRNA formyltransferase</fullName>
        <ecNumber evidence="2 5">2.1.2.9</ecNumber>
    </recommendedName>
</protein>
<dbReference type="Gene3D" id="3.40.50.12230">
    <property type="match status" value="1"/>
</dbReference>
<dbReference type="GO" id="GO:0004479">
    <property type="term" value="F:methionyl-tRNA formyltransferase activity"/>
    <property type="evidence" value="ECO:0007669"/>
    <property type="project" value="UniProtKB-UniRule"/>
</dbReference>
<evidence type="ECO:0000259" key="6">
    <source>
        <dbReference type="Pfam" id="PF00551"/>
    </source>
</evidence>